<dbReference type="AlphaFoldDB" id="D2PSX8"/>
<sequence length="473" mass="50128">MAERFDLDAIEADDALLDLLAAGGESAGEAGEHDPTLRLLAELRLAVEVEDELPVETIDDAEIFLARCAALNPVTDPLARKLAARGLAVGVAAVAALSVSGVAAAVSGDPLAPYEKVIEKFVEQLRPETSFPKEQLDGMPIVDKTKIVKVAKDYQDKQEQQHEAEARKAEQQLTDPFPIGLPELDTLMPKPPLARVEPPQVEKPTTTRDPLVPPVESTDKPIDDKPVDDKPADPPVDKPVDKPEVPGDDPTGEPVEPTPPPSEPSDPPVTPPAEPTPTPTPTPTDAPTNPGGGNGQQNETPTEPSTPPPAPDTGEQDDSGETPGGDTGSGETQPSGTEETKPAEQPSDGPSQPGGDQSTDDQTGTPAGGQGQDDKAKDEKAKDQAKDEARPAPPTPAEPTRLERYVDKQLRAAAKHSNGKYSLGYAKQQYPKGKHSNGQYVEGRHAAFERAHGSMSPVTLRQILWVLNHPTGR</sequence>
<dbReference type="STRING" id="479435.Kfla_6027"/>
<feature type="compositionally biased region" description="Basic and acidic residues" evidence="1">
    <location>
        <begin position="217"/>
        <end position="245"/>
    </location>
</feature>
<keyword evidence="3" id="KW-1185">Reference proteome</keyword>
<dbReference type="EMBL" id="CP001736">
    <property type="protein sequence ID" value="ADB35030.1"/>
    <property type="molecule type" value="Genomic_DNA"/>
</dbReference>
<accession>D2PSX8</accession>
<dbReference type="KEGG" id="kfl:Kfla_6027"/>
<dbReference type="OrthoDB" id="3824292at2"/>
<organism evidence="2 3">
    <name type="scientific">Kribbella flavida (strain DSM 17836 / JCM 10339 / NBRC 14399)</name>
    <dbReference type="NCBI Taxonomy" id="479435"/>
    <lineage>
        <taxon>Bacteria</taxon>
        <taxon>Bacillati</taxon>
        <taxon>Actinomycetota</taxon>
        <taxon>Actinomycetes</taxon>
        <taxon>Propionibacteriales</taxon>
        <taxon>Kribbellaceae</taxon>
        <taxon>Kribbella</taxon>
    </lineage>
</organism>
<reference evidence="2 3" key="2">
    <citation type="journal article" date="2010" name="Stand. Genomic Sci.">
        <title>Complete genome sequence of Kribbella flavida type strain (IFO 14399).</title>
        <authorList>
            <person name="Pukall R."/>
            <person name="Lapidus A."/>
            <person name="Glavina Del Rio T."/>
            <person name="Copeland A."/>
            <person name="Tice H."/>
            <person name="Cheng J.-F."/>
            <person name="Lucas S."/>
            <person name="Chen F."/>
            <person name="Nolan M."/>
            <person name="LaButti K."/>
            <person name="Pati A."/>
            <person name="Ivanova N."/>
            <person name="Mavrommatis K."/>
            <person name="Mikhailova N."/>
            <person name="Pitluck S."/>
            <person name="Bruce D."/>
            <person name="Goodwin L."/>
            <person name="Land M."/>
            <person name="Hauser L."/>
            <person name="Chang Y.-J."/>
            <person name="Jeffries C.D."/>
            <person name="Chen A."/>
            <person name="Palaniappan K."/>
            <person name="Chain P."/>
            <person name="Rohde M."/>
            <person name="Goeker M."/>
            <person name="Bristow J."/>
            <person name="Eisen J.A."/>
            <person name="Markowitz V."/>
            <person name="Hugenholtz P."/>
            <person name="Kyrpides N.C."/>
            <person name="Klenk H.-P."/>
            <person name="Brettin T."/>
        </authorList>
    </citation>
    <scope>NUCLEOTIDE SEQUENCE [LARGE SCALE GENOMIC DNA]</scope>
    <source>
        <strain evidence="3">DSM 17836 / JCM 10339 / NBRC 14399</strain>
    </source>
</reference>
<dbReference type="RefSeq" id="WP_012923584.1">
    <property type="nucleotide sequence ID" value="NC_013729.1"/>
</dbReference>
<evidence type="ECO:0000256" key="1">
    <source>
        <dbReference type="SAM" id="MobiDB-lite"/>
    </source>
</evidence>
<dbReference type="HOGENOM" id="CLU_577204_0_0_11"/>
<dbReference type="Proteomes" id="UP000007967">
    <property type="component" value="Chromosome"/>
</dbReference>
<feature type="compositionally biased region" description="Basic and acidic residues" evidence="1">
    <location>
        <begin position="400"/>
        <end position="410"/>
    </location>
</feature>
<proteinExistence type="predicted"/>
<gene>
    <name evidence="2" type="ordered locus">Kfla_6027</name>
</gene>
<feature type="compositionally biased region" description="Basic and acidic residues" evidence="1">
    <location>
        <begin position="154"/>
        <end position="170"/>
    </location>
</feature>
<reference evidence="3" key="1">
    <citation type="submission" date="2009-09" db="EMBL/GenBank/DDBJ databases">
        <title>The complete genome of Kribbella flavida DSM 17836.</title>
        <authorList>
            <consortium name="US DOE Joint Genome Institute (JGI-PGF)"/>
            <person name="Lucas S."/>
            <person name="Copeland A."/>
            <person name="Lapidus A."/>
            <person name="Glavina del Rio T."/>
            <person name="Dalin E."/>
            <person name="Tice H."/>
            <person name="Bruce D."/>
            <person name="Goodwin L."/>
            <person name="Pitluck S."/>
            <person name="Kyrpides N."/>
            <person name="Mavromatis K."/>
            <person name="Ivanova N."/>
            <person name="Saunders E."/>
            <person name="Brettin T."/>
            <person name="Detter J.C."/>
            <person name="Han C."/>
            <person name="Larimer F."/>
            <person name="Land M."/>
            <person name="Hauser L."/>
            <person name="Markowitz V."/>
            <person name="Cheng J.-F."/>
            <person name="Hugenholtz P."/>
            <person name="Woyke T."/>
            <person name="Wu D."/>
            <person name="Pukall R."/>
            <person name="Klenk H.-P."/>
            <person name="Eisen J.A."/>
        </authorList>
    </citation>
    <scope>NUCLEOTIDE SEQUENCE [LARGE SCALE GENOMIC DNA]</scope>
    <source>
        <strain evidence="3">DSM 17836 / JCM 10339 / NBRC 14399</strain>
    </source>
</reference>
<protein>
    <submittedName>
        <fullName evidence="2">Uncharacterized protein</fullName>
    </submittedName>
</protein>
<feature type="region of interest" description="Disordered" evidence="1">
    <location>
        <begin position="154"/>
        <end position="438"/>
    </location>
</feature>
<name>D2PSX8_KRIFD</name>
<evidence type="ECO:0000313" key="2">
    <source>
        <dbReference type="EMBL" id="ADB35030.1"/>
    </source>
</evidence>
<feature type="compositionally biased region" description="Polar residues" evidence="1">
    <location>
        <begin position="348"/>
        <end position="365"/>
    </location>
</feature>
<feature type="compositionally biased region" description="Pro residues" evidence="1">
    <location>
        <begin position="256"/>
        <end position="284"/>
    </location>
</feature>
<feature type="compositionally biased region" description="Basic and acidic residues" evidence="1">
    <location>
        <begin position="372"/>
        <end position="390"/>
    </location>
</feature>
<evidence type="ECO:0000313" key="3">
    <source>
        <dbReference type="Proteomes" id="UP000007967"/>
    </source>
</evidence>